<dbReference type="Proteomes" id="UP000248798">
    <property type="component" value="Unassembled WGS sequence"/>
</dbReference>
<name>A0A328FK32_9BACT</name>
<feature type="modified residue" description="N6-(pyridoxal phosphate)lysine" evidence="5 6">
    <location>
        <position position="45"/>
    </location>
</feature>
<dbReference type="GO" id="GO:0009252">
    <property type="term" value="P:peptidoglycan biosynthetic process"/>
    <property type="evidence" value="ECO:0007669"/>
    <property type="project" value="TreeGrafter"/>
</dbReference>
<comment type="pathway">
    <text evidence="5">Amino-acid biosynthesis; D-alanine biosynthesis; D-alanine from L-alanine: step 1/1.</text>
</comment>
<comment type="cofactor">
    <cofactor evidence="2 5 6">
        <name>pyridoxal 5'-phosphate</name>
        <dbReference type="ChEBI" id="CHEBI:597326"/>
    </cofactor>
</comment>
<evidence type="ECO:0000259" key="8">
    <source>
        <dbReference type="SMART" id="SM01005"/>
    </source>
</evidence>
<feature type="binding site" evidence="5 7">
    <location>
        <position position="143"/>
    </location>
    <ligand>
        <name>substrate</name>
    </ligand>
</feature>
<evidence type="ECO:0000256" key="4">
    <source>
        <dbReference type="ARBA" id="ARBA00023235"/>
    </source>
</evidence>
<dbReference type="InterPro" id="IPR020622">
    <property type="entry name" value="Ala_racemase_pyridoxalP-BS"/>
</dbReference>
<dbReference type="PROSITE" id="PS00395">
    <property type="entry name" value="ALANINE_RACEMASE"/>
    <property type="match status" value="1"/>
</dbReference>
<sequence length="390" mass="41533">MNSPKAQPVLEPQSRVQVDLSVFGQNVRTLKRLIPSDTRFCAVVKANAYGHGGIQCAKTALENGSHFLAVARISEAVAMRDAGITAPILLLGEALPEQVSFLATHDIRASVADIQTAKALSAAAQALNTRLNIHLKLDTGMGRLGFLHPGVVTPKYGEAAGIRQAGDIADLKGLRVEGAYTHFAKADVIDKTHAKGQLTRFNDMVAMLADMGIRPEIRHAANSAAVLELPEAHFDMVRPGVAMYGMAPSHEVDITRHKLAPVMSITAKVIYVKAVPENFSVSYGCTHVTTTPTVIATVPIGYADGYSRLLSNQGQMLVKGKKAPIAGRVTMDFTMIDVGHIPGVKPGDDVIILGPQGNERISADDIAGLTGTINYEVTTGLTGRMPLSYL</sequence>
<evidence type="ECO:0000256" key="3">
    <source>
        <dbReference type="ARBA" id="ARBA00022898"/>
    </source>
</evidence>
<dbReference type="AlphaFoldDB" id="A0A328FK32"/>
<dbReference type="GO" id="GO:0008784">
    <property type="term" value="F:alanine racemase activity"/>
    <property type="evidence" value="ECO:0007669"/>
    <property type="project" value="UniProtKB-UniRule"/>
</dbReference>
<dbReference type="SUPFAM" id="SSF51419">
    <property type="entry name" value="PLP-binding barrel"/>
    <property type="match status" value="1"/>
</dbReference>
<evidence type="ECO:0000313" key="9">
    <source>
        <dbReference type="EMBL" id="QBH12678.1"/>
    </source>
</evidence>
<keyword evidence="3 5" id="KW-0663">Pyridoxal phosphate</keyword>
<comment type="function">
    <text evidence="5">Catalyzes the interconversion of L-alanine and D-alanine. May also act on other amino acids.</text>
</comment>
<dbReference type="GO" id="GO:0030170">
    <property type="term" value="F:pyridoxal phosphate binding"/>
    <property type="evidence" value="ECO:0007669"/>
    <property type="project" value="UniProtKB-UniRule"/>
</dbReference>
<dbReference type="PANTHER" id="PTHR30511">
    <property type="entry name" value="ALANINE RACEMASE"/>
    <property type="match status" value="1"/>
</dbReference>
<dbReference type="HAMAP" id="MF_01201">
    <property type="entry name" value="Ala_racemase"/>
    <property type="match status" value="1"/>
</dbReference>
<comment type="similarity">
    <text evidence="5">Belongs to the alanine racemase family.</text>
</comment>
<dbReference type="GO" id="GO:0030632">
    <property type="term" value="P:D-alanine biosynthetic process"/>
    <property type="evidence" value="ECO:0007669"/>
    <property type="project" value="UniProtKB-UniRule"/>
</dbReference>
<dbReference type="Gene3D" id="2.40.37.10">
    <property type="entry name" value="Lyase, Ornithine Decarboxylase, Chain A, domain 1"/>
    <property type="match status" value="1"/>
</dbReference>
<dbReference type="SUPFAM" id="SSF50621">
    <property type="entry name" value="Alanine racemase C-terminal domain-like"/>
    <property type="match status" value="1"/>
</dbReference>
<dbReference type="InterPro" id="IPR001608">
    <property type="entry name" value="Ala_racemase_N"/>
</dbReference>
<reference evidence="9 12" key="2">
    <citation type="submission" date="2019-02" db="EMBL/GenBank/DDBJ databases">
        <title>Complete genome sequence of Desulfobacter hydrogenophilus AcRS1.</title>
        <authorList>
            <person name="Marietou A."/>
            <person name="Lund M.B."/>
            <person name="Marshall I.P.G."/>
            <person name="Schreiber L."/>
            <person name="Jorgensen B."/>
        </authorList>
    </citation>
    <scope>NUCLEOTIDE SEQUENCE [LARGE SCALE GENOMIC DNA]</scope>
    <source>
        <strain evidence="9 12">AcRS1</strain>
    </source>
</reference>
<dbReference type="InterPro" id="IPR009006">
    <property type="entry name" value="Ala_racemase/Decarboxylase_C"/>
</dbReference>
<feature type="active site" description="Proton acceptor; specific for L-alanine" evidence="5">
    <location>
        <position position="283"/>
    </location>
</feature>
<dbReference type="Pfam" id="PF01168">
    <property type="entry name" value="Ala_racemase_N"/>
    <property type="match status" value="1"/>
</dbReference>
<keyword evidence="4 5" id="KW-0413">Isomerase</keyword>
<dbReference type="EMBL" id="QLNI01000005">
    <property type="protein sequence ID" value="RAM03357.1"/>
    <property type="molecule type" value="Genomic_DNA"/>
</dbReference>
<feature type="binding site" evidence="5 7">
    <location>
        <position position="331"/>
    </location>
    <ligand>
        <name>substrate</name>
    </ligand>
</feature>
<dbReference type="EMBL" id="CP036313">
    <property type="protein sequence ID" value="QBH12678.1"/>
    <property type="molecule type" value="Genomic_DNA"/>
</dbReference>
<dbReference type="Pfam" id="PF00842">
    <property type="entry name" value="Ala_racemase_C"/>
    <property type="match status" value="1"/>
</dbReference>
<reference evidence="10 11" key="1">
    <citation type="submission" date="2018-06" db="EMBL/GenBank/DDBJ databases">
        <title>Complete Genome Sequence of Desulfobacter hydrogenophilus (DSM3380).</title>
        <authorList>
            <person name="Marietou A."/>
            <person name="Schreiber L."/>
            <person name="Marshall I."/>
            <person name="Jorgensen B."/>
        </authorList>
    </citation>
    <scope>NUCLEOTIDE SEQUENCE [LARGE SCALE GENOMIC DNA]</scope>
    <source>
        <strain evidence="10 11">DSM 3380</strain>
    </source>
</reference>
<dbReference type="PANTHER" id="PTHR30511:SF0">
    <property type="entry name" value="ALANINE RACEMASE, CATABOLIC-RELATED"/>
    <property type="match status" value="1"/>
</dbReference>
<dbReference type="FunFam" id="3.20.20.10:FF:000002">
    <property type="entry name" value="Alanine racemase"/>
    <property type="match status" value="1"/>
</dbReference>
<feature type="active site" description="Proton acceptor; specific for D-alanine" evidence="5">
    <location>
        <position position="45"/>
    </location>
</feature>
<accession>A0A328FK32</accession>
<dbReference type="UniPathway" id="UPA00042">
    <property type="reaction ID" value="UER00497"/>
</dbReference>
<dbReference type="InterPro" id="IPR029066">
    <property type="entry name" value="PLP-binding_barrel"/>
</dbReference>
<proteinExistence type="inferred from homology"/>
<dbReference type="OrthoDB" id="9813814at2"/>
<evidence type="ECO:0000256" key="1">
    <source>
        <dbReference type="ARBA" id="ARBA00000316"/>
    </source>
</evidence>
<evidence type="ECO:0000256" key="7">
    <source>
        <dbReference type="PIRSR" id="PIRSR600821-52"/>
    </source>
</evidence>
<comment type="catalytic activity">
    <reaction evidence="1 5">
        <text>L-alanine = D-alanine</text>
        <dbReference type="Rhea" id="RHEA:20249"/>
        <dbReference type="ChEBI" id="CHEBI:57416"/>
        <dbReference type="ChEBI" id="CHEBI:57972"/>
        <dbReference type="EC" id="5.1.1.1"/>
    </reaction>
</comment>
<dbReference type="InterPro" id="IPR000821">
    <property type="entry name" value="Ala_racemase"/>
</dbReference>
<evidence type="ECO:0000313" key="11">
    <source>
        <dbReference type="Proteomes" id="UP000248798"/>
    </source>
</evidence>
<dbReference type="SMART" id="SM01005">
    <property type="entry name" value="Ala_racemase_C"/>
    <property type="match status" value="1"/>
</dbReference>
<keyword evidence="12" id="KW-1185">Reference proteome</keyword>
<dbReference type="CDD" id="cd00430">
    <property type="entry name" value="PLPDE_III_AR"/>
    <property type="match status" value="1"/>
</dbReference>
<evidence type="ECO:0000256" key="2">
    <source>
        <dbReference type="ARBA" id="ARBA00001933"/>
    </source>
</evidence>
<dbReference type="InterPro" id="IPR011079">
    <property type="entry name" value="Ala_racemase_C"/>
</dbReference>
<dbReference type="RefSeq" id="WP_111953748.1">
    <property type="nucleotide sequence ID" value="NZ_CP036313.1"/>
</dbReference>
<evidence type="ECO:0000313" key="10">
    <source>
        <dbReference type="EMBL" id="RAM03357.1"/>
    </source>
</evidence>
<evidence type="ECO:0000256" key="6">
    <source>
        <dbReference type="PIRSR" id="PIRSR600821-50"/>
    </source>
</evidence>
<dbReference type="EC" id="5.1.1.1" evidence="5"/>
<dbReference type="PRINTS" id="PR00992">
    <property type="entry name" value="ALARACEMASE"/>
</dbReference>
<protein>
    <recommendedName>
        <fullName evidence="5">Alanine racemase</fullName>
        <ecNumber evidence="5">5.1.1.1</ecNumber>
    </recommendedName>
</protein>
<dbReference type="Gene3D" id="3.20.20.10">
    <property type="entry name" value="Alanine racemase"/>
    <property type="match status" value="1"/>
</dbReference>
<organism evidence="10 11">
    <name type="scientific">Desulfobacter hydrogenophilus</name>
    <dbReference type="NCBI Taxonomy" id="2291"/>
    <lineage>
        <taxon>Bacteria</taxon>
        <taxon>Pseudomonadati</taxon>
        <taxon>Thermodesulfobacteriota</taxon>
        <taxon>Desulfobacteria</taxon>
        <taxon>Desulfobacterales</taxon>
        <taxon>Desulfobacteraceae</taxon>
        <taxon>Desulfobacter</taxon>
    </lineage>
</organism>
<gene>
    <name evidence="10" type="primary">alr</name>
    <name evidence="10" type="ORF">DO021_03465</name>
    <name evidence="9" type="ORF">EYB58_07000</name>
</gene>
<dbReference type="NCBIfam" id="TIGR00492">
    <property type="entry name" value="alr"/>
    <property type="match status" value="1"/>
</dbReference>
<dbReference type="GO" id="GO:0005829">
    <property type="term" value="C:cytosol"/>
    <property type="evidence" value="ECO:0007669"/>
    <property type="project" value="TreeGrafter"/>
</dbReference>
<dbReference type="Proteomes" id="UP000293902">
    <property type="component" value="Chromosome"/>
</dbReference>
<feature type="domain" description="Alanine racemase C-terminal" evidence="8">
    <location>
        <begin position="262"/>
        <end position="390"/>
    </location>
</feature>
<evidence type="ECO:0000256" key="5">
    <source>
        <dbReference type="HAMAP-Rule" id="MF_01201"/>
    </source>
</evidence>
<evidence type="ECO:0000313" key="12">
    <source>
        <dbReference type="Proteomes" id="UP000293902"/>
    </source>
</evidence>